<keyword evidence="3" id="KW-0479">Metal-binding</keyword>
<evidence type="ECO:0000256" key="1">
    <source>
        <dbReference type="ARBA" id="ARBA00007523"/>
    </source>
</evidence>
<dbReference type="CDD" id="cd02980">
    <property type="entry name" value="TRX_Fd_family"/>
    <property type="match status" value="1"/>
</dbReference>
<dbReference type="Pfam" id="PF01257">
    <property type="entry name" value="2Fe-2S_thioredx"/>
    <property type="match status" value="1"/>
</dbReference>
<dbReference type="EMBL" id="VSSQ01000444">
    <property type="protein sequence ID" value="MPL94863.1"/>
    <property type="molecule type" value="Genomic_DNA"/>
</dbReference>
<keyword evidence="4" id="KW-0408">Iron</keyword>
<accession>A0A644VX26</accession>
<evidence type="ECO:0000259" key="6">
    <source>
        <dbReference type="PROSITE" id="PS51379"/>
    </source>
</evidence>
<dbReference type="InterPro" id="IPR037207">
    <property type="entry name" value="Nuop51_4Fe4S-bd_sf"/>
</dbReference>
<dbReference type="SUPFAM" id="SSF142984">
    <property type="entry name" value="Nqo1 middle domain-like"/>
    <property type="match status" value="1"/>
</dbReference>
<comment type="similarity">
    <text evidence="1">Belongs to the complex I 51 kDa subunit family.</text>
</comment>
<dbReference type="PROSITE" id="PS00645">
    <property type="entry name" value="COMPLEX1_51K_2"/>
    <property type="match status" value="1"/>
</dbReference>
<feature type="domain" description="4Fe-4S ferredoxin-type" evidence="6">
    <location>
        <begin position="601"/>
        <end position="630"/>
    </location>
</feature>
<organism evidence="7">
    <name type="scientific">bioreactor metagenome</name>
    <dbReference type="NCBI Taxonomy" id="1076179"/>
    <lineage>
        <taxon>unclassified sequences</taxon>
        <taxon>metagenomes</taxon>
        <taxon>ecological metagenomes</taxon>
    </lineage>
</organism>
<dbReference type="Pfam" id="PF01512">
    <property type="entry name" value="Complex1_51K"/>
    <property type="match status" value="1"/>
</dbReference>
<proteinExistence type="inferred from homology"/>
<dbReference type="Gene3D" id="3.10.20.600">
    <property type="match status" value="1"/>
</dbReference>
<sequence>MERINNYNDLLEKVQEFKKNIEVRENPEKYNNSEIKERHILICGGPGCKASNADNIRRAFNEEIERLNLKDEIKVIMTGCFGFCAKGPVIEIMPDKVFYIMVTEEDVKEIIESHILEGRVVERLLYEDKETKERIKVKEEIPFYKKQVKIALKNCGVIDPENMEEALGIGAYTALGKVLTTMAQEEVIKEISESGLRGRGGGGFPTGRKWEAARRAKGDIKYVICNADEGDPGAFMDRAILEGDPNSVLEAMAICGYAIGSSKGYIYIRAEYPLAVQRLKIALKQAREIGVLGDNILNTGFKFDIEIKYGAGAFVCGEATALIHSIEGLRGEPTMKPPRTSEKGLWQRPTCVNNVETFANVSQIINKGSKWYSSIGAEKSTGTKVFALAGNINNVGLVEVPMGIPLRDIVYEIGGGIIDDKELKAIQTGGPSGGCIPIDYLDLPIEYDTLTEIGSMMGSGGMIVMDEDNCMVDIAKFYLEFSVDESCGKCTPCRIGNKRILEFLKKITDGTAVEEDLEKMEELCEVVKDASLCGLGESAPNPVLSTLKFFKDEYEEHVIDKKCSAGVCKGLVKYEITDECIGCTKCLRACPVLAIKGKIREKHKIDIDKCIRCGLCYEACPTNAIIKTSLGGEA</sequence>
<protein>
    <submittedName>
        <fullName evidence="7">Electron transport complex subunit RsxB</fullName>
    </submittedName>
</protein>
<dbReference type="Pfam" id="PF14697">
    <property type="entry name" value="Fer4_21"/>
    <property type="match status" value="1"/>
</dbReference>
<dbReference type="InterPro" id="IPR037225">
    <property type="entry name" value="Nuo51_FMN-bd_sf"/>
</dbReference>
<evidence type="ECO:0000256" key="3">
    <source>
        <dbReference type="ARBA" id="ARBA00022723"/>
    </source>
</evidence>
<dbReference type="Gene3D" id="1.20.1440.230">
    <property type="entry name" value="NADH-ubiquinone oxidoreductase 51kDa subunit, iron-sulphur binding domain"/>
    <property type="match status" value="1"/>
</dbReference>
<dbReference type="SUPFAM" id="SSF140490">
    <property type="entry name" value="Nqo1C-terminal domain-like"/>
    <property type="match status" value="1"/>
</dbReference>
<evidence type="ECO:0000256" key="5">
    <source>
        <dbReference type="ARBA" id="ARBA00023014"/>
    </source>
</evidence>
<keyword evidence="5" id="KW-0411">Iron-sulfur</keyword>
<keyword evidence="2" id="KW-0004">4Fe-4S</keyword>
<dbReference type="GO" id="GO:0010181">
    <property type="term" value="F:FMN binding"/>
    <property type="evidence" value="ECO:0007669"/>
    <property type="project" value="InterPro"/>
</dbReference>
<dbReference type="SMART" id="SM00928">
    <property type="entry name" value="NADH_4Fe-4S"/>
    <property type="match status" value="1"/>
</dbReference>
<dbReference type="PANTHER" id="PTHR43578:SF3">
    <property type="entry name" value="NADH-QUINONE OXIDOREDUCTASE SUBUNIT F"/>
    <property type="match status" value="1"/>
</dbReference>
<evidence type="ECO:0000256" key="2">
    <source>
        <dbReference type="ARBA" id="ARBA00022485"/>
    </source>
</evidence>
<dbReference type="InterPro" id="IPR017896">
    <property type="entry name" value="4Fe4S_Fe-S-bd"/>
</dbReference>
<dbReference type="InterPro" id="IPR019575">
    <property type="entry name" value="Nuop51_4Fe4S-bd"/>
</dbReference>
<dbReference type="Gene3D" id="3.40.50.11540">
    <property type="entry name" value="NADH-ubiquinone oxidoreductase 51kDa subunit"/>
    <property type="match status" value="1"/>
</dbReference>
<dbReference type="PROSITE" id="PS51379">
    <property type="entry name" value="4FE4S_FER_2"/>
    <property type="match status" value="2"/>
</dbReference>
<dbReference type="InterPro" id="IPR036249">
    <property type="entry name" value="Thioredoxin-like_sf"/>
</dbReference>
<dbReference type="InterPro" id="IPR001949">
    <property type="entry name" value="NADH-UbQ_OxRdtase_51kDa_CS"/>
</dbReference>
<name>A0A644VX26_9ZZZZ</name>
<dbReference type="Gene3D" id="6.10.250.1450">
    <property type="match status" value="1"/>
</dbReference>
<dbReference type="SUPFAM" id="SSF52833">
    <property type="entry name" value="Thioredoxin-like"/>
    <property type="match status" value="1"/>
</dbReference>
<dbReference type="Gene3D" id="3.40.30.10">
    <property type="entry name" value="Glutaredoxin"/>
    <property type="match status" value="1"/>
</dbReference>
<dbReference type="Gene3D" id="3.30.70.20">
    <property type="match status" value="1"/>
</dbReference>
<dbReference type="SUPFAM" id="SSF142019">
    <property type="entry name" value="Nqo1 FMN-binding domain-like"/>
    <property type="match status" value="1"/>
</dbReference>
<comment type="caution">
    <text evidence="7">The sequence shown here is derived from an EMBL/GenBank/DDBJ whole genome shotgun (WGS) entry which is preliminary data.</text>
</comment>
<feature type="domain" description="4Fe-4S ferredoxin-type" evidence="6">
    <location>
        <begin position="570"/>
        <end position="600"/>
    </location>
</feature>
<dbReference type="GO" id="GO:0046872">
    <property type="term" value="F:metal ion binding"/>
    <property type="evidence" value="ECO:0007669"/>
    <property type="project" value="UniProtKB-KW"/>
</dbReference>
<dbReference type="Pfam" id="PF10589">
    <property type="entry name" value="NADH_4Fe-4S"/>
    <property type="match status" value="1"/>
</dbReference>
<evidence type="ECO:0000256" key="4">
    <source>
        <dbReference type="ARBA" id="ARBA00023004"/>
    </source>
</evidence>
<dbReference type="InterPro" id="IPR011538">
    <property type="entry name" value="Nuo51_FMN-bd"/>
</dbReference>
<dbReference type="PANTHER" id="PTHR43578">
    <property type="entry name" value="NADH-QUINONE OXIDOREDUCTASE SUBUNIT F"/>
    <property type="match status" value="1"/>
</dbReference>
<evidence type="ECO:0000313" key="7">
    <source>
        <dbReference type="EMBL" id="MPL94863.1"/>
    </source>
</evidence>
<dbReference type="FunFam" id="3.40.50.11540:FF:000001">
    <property type="entry name" value="NADH dehydrogenase [ubiquinone] flavoprotein 1, mitochondrial"/>
    <property type="match status" value="1"/>
</dbReference>
<dbReference type="AlphaFoldDB" id="A0A644VX26"/>
<dbReference type="PROSITE" id="PS00198">
    <property type="entry name" value="4FE4S_FER_1"/>
    <property type="match status" value="1"/>
</dbReference>
<dbReference type="InterPro" id="IPR017900">
    <property type="entry name" value="4Fe4S_Fe_S_CS"/>
</dbReference>
<reference evidence="7" key="1">
    <citation type="submission" date="2019-08" db="EMBL/GenBank/DDBJ databases">
        <authorList>
            <person name="Kucharzyk K."/>
            <person name="Murdoch R.W."/>
            <person name="Higgins S."/>
            <person name="Loffler F."/>
        </authorList>
    </citation>
    <scope>NUCLEOTIDE SEQUENCE</scope>
</reference>
<dbReference type="FunFam" id="1.20.1440.230:FF:000001">
    <property type="entry name" value="Mitochondrial NADH dehydrogenase flavoprotein 1"/>
    <property type="match status" value="1"/>
</dbReference>
<gene>
    <name evidence="7" type="primary">rsxB_39</name>
    <name evidence="7" type="ORF">SDC9_41021</name>
</gene>
<dbReference type="GO" id="GO:0008137">
    <property type="term" value="F:NADH dehydrogenase (ubiquinone) activity"/>
    <property type="evidence" value="ECO:0007669"/>
    <property type="project" value="InterPro"/>
</dbReference>
<dbReference type="GO" id="GO:0051539">
    <property type="term" value="F:4 iron, 4 sulfur cluster binding"/>
    <property type="evidence" value="ECO:0007669"/>
    <property type="project" value="UniProtKB-KW"/>
</dbReference>
<dbReference type="SUPFAM" id="SSF54862">
    <property type="entry name" value="4Fe-4S ferredoxins"/>
    <property type="match status" value="1"/>
</dbReference>